<organism evidence="1 2">
    <name type="scientific">Sphaerochaeta associata</name>
    <dbReference type="NCBI Taxonomy" id="1129264"/>
    <lineage>
        <taxon>Bacteria</taxon>
        <taxon>Pseudomonadati</taxon>
        <taxon>Spirochaetota</taxon>
        <taxon>Spirochaetia</taxon>
        <taxon>Spirochaetales</taxon>
        <taxon>Sphaerochaetaceae</taxon>
        <taxon>Sphaerochaeta</taxon>
    </lineage>
</organism>
<dbReference type="Proteomes" id="UP000829708">
    <property type="component" value="Chromosome"/>
</dbReference>
<dbReference type="RefSeq" id="WP_244773815.1">
    <property type="nucleotide sequence ID" value="NZ_CP094929.1"/>
</dbReference>
<keyword evidence="2" id="KW-1185">Reference proteome</keyword>
<sequence>MHIAVLMHDWGAAWKMEGVDHAVRSAQVAKAYLQDTIKDHARIEHIAECIVNHHNGSKEKSI</sequence>
<evidence type="ECO:0000313" key="1">
    <source>
        <dbReference type="EMBL" id="UOM51947.1"/>
    </source>
</evidence>
<evidence type="ECO:0000313" key="2">
    <source>
        <dbReference type="Proteomes" id="UP000829708"/>
    </source>
</evidence>
<proteinExistence type="predicted"/>
<dbReference type="EMBL" id="CP094929">
    <property type="protein sequence ID" value="UOM51947.1"/>
    <property type="molecule type" value="Genomic_DNA"/>
</dbReference>
<dbReference type="Gene3D" id="1.10.3210.10">
    <property type="entry name" value="Hypothetical protein af1432"/>
    <property type="match status" value="1"/>
</dbReference>
<evidence type="ECO:0008006" key="3">
    <source>
        <dbReference type="Google" id="ProtNLM"/>
    </source>
</evidence>
<gene>
    <name evidence="1" type="ORF">MUG09_04045</name>
</gene>
<accession>A0ABY4DCF7</accession>
<name>A0ABY4DCF7_9SPIR</name>
<dbReference type="SUPFAM" id="SSF109604">
    <property type="entry name" value="HD-domain/PDEase-like"/>
    <property type="match status" value="1"/>
</dbReference>
<reference evidence="2" key="1">
    <citation type="journal article" date="2024" name="J Bioinform Genom">
        <title>Complete genome sequence of the type strain bacterium Sphaerochaeta associata GLS2t (VKM B-2742)t.</title>
        <authorList>
            <person name="Troshina O.Y."/>
            <person name="Tepeeva A.N."/>
            <person name="Arzamasceva V.O."/>
            <person name="Whitman W.B."/>
            <person name="Varghese N."/>
            <person name="Shapiro N."/>
            <person name="Woyke T."/>
            <person name="Kripides N.C."/>
            <person name="Vasilenko O.V."/>
        </authorList>
    </citation>
    <scope>NUCLEOTIDE SEQUENCE [LARGE SCALE GENOMIC DNA]</scope>
    <source>
        <strain evidence="2">GLS2T</strain>
    </source>
</reference>
<protein>
    <recommendedName>
        <fullName evidence="3">HD domain-containing protein</fullName>
    </recommendedName>
</protein>